<reference evidence="2" key="1">
    <citation type="submission" date="2021-07" db="EMBL/GenBank/DDBJ databases">
        <authorList>
            <person name="Branca A.L. A."/>
        </authorList>
    </citation>
    <scope>NUCLEOTIDE SEQUENCE</scope>
</reference>
<evidence type="ECO:0000313" key="2">
    <source>
        <dbReference type="EMBL" id="CAG8234295.1"/>
    </source>
</evidence>
<feature type="domain" description="HAT C-terminal dimerisation" evidence="1">
    <location>
        <begin position="96"/>
        <end position="152"/>
    </location>
</feature>
<dbReference type="InterPro" id="IPR008906">
    <property type="entry name" value="HATC_C_dom"/>
</dbReference>
<accession>A0A9W4I785</accession>
<protein>
    <recommendedName>
        <fullName evidence="1">HAT C-terminal dimerisation domain-containing protein</fullName>
    </recommendedName>
</protein>
<dbReference type="InterPro" id="IPR012337">
    <property type="entry name" value="RNaseH-like_sf"/>
</dbReference>
<proteinExistence type="predicted"/>
<comment type="caution">
    <text evidence="2">The sequence shown here is derived from an EMBL/GenBank/DDBJ whole genome shotgun (WGS) entry which is preliminary data.</text>
</comment>
<sequence>MFQTDSIRGHIHAISTMLAPVNKLQFFHTADWDQHWRDVYRASFREALAPYQVLLASDIQALGRSITIAGPSSMLDSMLTRPGPGENLRLPVSDEMSQYLDSDTVSMNPLTFWKEHQSRFPAIAALARDALSFPATGAGVERLFNIAWNICYYYCEEQEAKLLKEYFTWDEIEAAKEEKEGKIDLIEDDLISDTEEQEAEICNQDKNQDLIELDEASVSAGEHDAWPDPSLPPN</sequence>
<dbReference type="OrthoDB" id="1562195at2759"/>
<gene>
    <name evidence="2" type="ORF">PSALAMII_LOCUS348</name>
</gene>
<evidence type="ECO:0000313" key="3">
    <source>
        <dbReference type="Proteomes" id="UP001152592"/>
    </source>
</evidence>
<dbReference type="Pfam" id="PF05699">
    <property type="entry name" value="Dimer_Tnp_hAT"/>
    <property type="match status" value="1"/>
</dbReference>
<dbReference type="AlphaFoldDB" id="A0A9W4I785"/>
<evidence type="ECO:0000259" key="1">
    <source>
        <dbReference type="Pfam" id="PF05699"/>
    </source>
</evidence>
<dbReference type="EMBL" id="CAJVPD010000014">
    <property type="protein sequence ID" value="CAG8234295.1"/>
    <property type="molecule type" value="Genomic_DNA"/>
</dbReference>
<dbReference type="SUPFAM" id="SSF53098">
    <property type="entry name" value="Ribonuclease H-like"/>
    <property type="match status" value="1"/>
</dbReference>
<name>A0A9W4I785_9EURO</name>
<dbReference type="GO" id="GO:0046983">
    <property type="term" value="F:protein dimerization activity"/>
    <property type="evidence" value="ECO:0007669"/>
    <property type="project" value="InterPro"/>
</dbReference>
<dbReference type="Proteomes" id="UP001152592">
    <property type="component" value="Unassembled WGS sequence"/>
</dbReference>
<organism evidence="2 3">
    <name type="scientific">Penicillium salamii</name>
    <dbReference type="NCBI Taxonomy" id="1612424"/>
    <lineage>
        <taxon>Eukaryota</taxon>
        <taxon>Fungi</taxon>
        <taxon>Dikarya</taxon>
        <taxon>Ascomycota</taxon>
        <taxon>Pezizomycotina</taxon>
        <taxon>Eurotiomycetes</taxon>
        <taxon>Eurotiomycetidae</taxon>
        <taxon>Eurotiales</taxon>
        <taxon>Aspergillaceae</taxon>
        <taxon>Penicillium</taxon>
    </lineage>
</organism>